<dbReference type="PANTHER" id="PTHR11820:SF112">
    <property type="entry name" value="FUMARYLACETOACETATE HYDROLASE FAMILY PROTEIN (AFU_ORTHOLOGUE AFUA_1G02370)-RELATED"/>
    <property type="match status" value="1"/>
</dbReference>
<name>A0ABQ5MRZ0_9MICC</name>
<dbReference type="EMBL" id="BRVS01000005">
    <property type="protein sequence ID" value="GLB66761.1"/>
    <property type="molecule type" value="Genomic_DNA"/>
</dbReference>
<dbReference type="InterPro" id="IPR036704">
    <property type="entry name" value="RraA/RraA-like_sf"/>
</dbReference>
<dbReference type="Pfam" id="PF01557">
    <property type="entry name" value="FAA_hydrolase"/>
    <property type="match status" value="1"/>
</dbReference>
<proteinExistence type="predicted"/>
<keyword evidence="4" id="KW-1185">Reference proteome</keyword>
<gene>
    <name evidence="3" type="ORF">AHIS1636_12000</name>
</gene>
<evidence type="ECO:0000313" key="3">
    <source>
        <dbReference type="EMBL" id="GLB66761.1"/>
    </source>
</evidence>
<feature type="domain" description="Fumarylacetoacetase-like C-terminal" evidence="2">
    <location>
        <begin position="31"/>
        <end position="230"/>
    </location>
</feature>
<dbReference type="Gene3D" id="3.50.30.40">
    <property type="entry name" value="Ribonuclease E inhibitor RraA/RraA-like"/>
    <property type="match status" value="1"/>
</dbReference>
<dbReference type="Pfam" id="PF03737">
    <property type="entry name" value="RraA-like"/>
    <property type="match status" value="1"/>
</dbReference>
<dbReference type="InterPro" id="IPR005493">
    <property type="entry name" value="RraA/RraA-like"/>
</dbReference>
<dbReference type="SUPFAM" id="SSF56529">
    <property type="entry name" value="FAH"/>
    <property type="match status" value="1"/>
</dbReference>
<accession>A0ABQ5MRZ0</accession>
<dbReference type="PANTHER" id="PTHR11820">
    <property type="entry name" value="ACYLPYRUVASE"/>
    <property type="match status" value="1"/>
</dbReference>
<dbReference type="InterPro" id="IPR036663">
    <property type="entry name" value="Fumarylacetoacetase_C_sf"/>
</dbReference>
<protein>
    <recommendedName>
        <fullName evidence="2">Fumarylacetoacetase-like C-terminal domain-containing protein</fullName>
    </recommendedName>
</protein>
<dbReference type="InterPro" id="IPR011234">
    <property type="entry name" value="Fumarylacetoacetase-like_C"/>
</dbReference>
<dbReference type="NCBIfam" id="NF009399">
    <property type="entry name" value="PRK12764.1"/>
    <property type="match status" value="1"/>
</dbReference>
<dbReference type="Gene3D" id="3.90.850.10">
    <property type="entry name" value="Fumarylacetoacetase-like, C-terminal domain"/>
    <property type="match status" value="1"/>
</dbReference>
<organism evidence="3 4">
    <name type="scientific">Arthrobacter mangrovi</name>
    <dbReference type="NCBI Taxonomy" id="2966350"/>
    <lineage>
        <taxon>Bacteria</taxon>
        <taxon>Bacillati</taxon>
        <taxon>Actinomycetota</taxon>
        <taxon>Actinomycetes</taxon>
        <taxon>Micrococcales</taxon>
        <taxon>Micrococcaceae</taxon>
        <taxon>Arthrobacter</taxon>
    </lineage>
</organism>
<reference evidence="3 4" key="1">
    <citation type="journal article" date="2023" name="Int. J. Syst. Evol. Microbiol.">
        <title>Arthrobacter mangrovi sp. nov., an actinobacterium isolated from the rhizosphere of a mangrove.</title>
        <authorList>
            <person name="Hamada M."/>
            <person name="Saitou S."/>
            <person name="Enomoto N."/>
            <person name="Nanri K."/>
            <person name="Hidaka K."/>
            <person name="Miura T."/>
            <person name="Tamura T."/>
        </authorList>
    </citation>
    <scope>NUCLEOTIDE SEQUENCE [LARGE SCALE GENOMIC DNA]</scope>
    <source>
        <strain evidence="3 4">NBRC 112813</strain>
    </source>
</reference>
<evidence type="ECO:0000256" key="1">
    <source>
        <dbReference type="ARBA" id="ARBA00022723"/>
    </source>
</evidence>
<dbReference type="SUPFAM" id="SSF89562">
    <property type="entry name" value="RraA-like"/>
    <property type="match status" value="1"/>
</dbReference>
<evidence type="ECO:0000313" key="4">
    <source>
        <dbReference type="Proteomes" id="UP001209654"/>
    </source>
</evidence>
<dbReference type="CDD" id="cd16841">
    <property type="entry name" value="RraA_family"/>
    <property type="match status" value="1"/>
</dbReference>
<comment type="caution">
    <text evidence="3">The sequence shown here is derived from an EMBL/GenBank/DDBJ whole genome shotgun (WGS) entry which is preliminary data.</text>
</comment>
<dbReference type="Proteomes" id="UP001209654">
    <property type="component" value="Unassembled WGS sequence"/>
</dbReference>
<evidence type="ECO:0000259" key="2">
    <source>
        <dbReference type="Pfam" id="PF01557"/>
    </source>
</evidence>
<dbReference type="NCBIfam" id="NF006093">
    <property type="entry name" value="PRK08245.1"/>
    <property type="match status" value="1"/>
</dbReference>
<sequence>MSDGNNARSTAQATLQQVDAQTINEAGKVLAVHLSYRSRAEQRGRIPANPSYFMKASSSLALTGGTVERPAGTELLAFEGEVALVIGTAARRVSVEDAWGHVGFVTASNDLGVYDIKYADKGSNIRSKSGDGFTPFGPALLPAADINPDALRIRTWVNGEAVQDDTTAGLIFSFAQIVADLSQLMTLQPGDVILTGTPAGSSVIVPGDVVEVEVADEAAGLSTGRLSTTVVQGEHGFASFGDTPKITDKDRIDAFGSEEAAGLAPAVTGKSALTDDVKAKLLSVATATISGALRKRGLNNVSVDGLLATKPGQKVIGTARTLRYVPNREDLFKSHGGGYNAQKRIIDAVGPGEILVMEARGEKGSGTLGDILAMRAQVRGAEAIITDGGVRDLSEVAALDIPTFYNGAHPAVLGRKHVPWDYDVTIGCGGATIQPGDIIIADDNGILVIPPALAAEIADEVVEQERRDSFVFQMVKEGHKIDGLFPMNADWLAKYQQWVAEGNGA</sequence>
<keyword evidence="1" id="KW-0479">Metal-binding</keyword>